<organism evidence="1 2">
    <name type="scientific">Plesiomonas shigelloides</name>
    <name type="common">Aeromonas shigelloides</name>
    <dbReference type="NCBI Taxonomy" id="703"/>
    <lineage>
        <taxon>Bacteria</taxon>
        <taxon>Pseudomonadati</taxon>
        <taxon>Pseudomonadota</taxon>
        <taxon>Gammaproteobacteria</taxon>
        <taxon>Enterobacterales</taxon>
        <taxon>Enterobacteriaceae</taxon>
        <taxon>Plesiomonas</taxon>
    </lineage>
</organism>
<proteinExistence type="predicted"/>
<evidence type="ECO:0008006" key="3">
    <source>
        <dbReference type="Google" id="ProtNLM"/>
    </source>
</evidence>
<evidence type="ECO:0000313" key="1">
    <source>
        <dbReference type="EMBL" id="MBO1106966.1"/>
    </source>
</evidence>
<dbReference type="PROSITE" id="PS51257">
    <property type="entry name" value="PROKAR_LIPOPROTEIN"/>
    <property type="match status" value="1"/>
</dbReference>
<dbReference type="Proteomes" id="UP000664658">
    <property type="component" value="Unassembled WGS sequence"/>
</dbReference>
<dbReference type="RefSeq" id="WP_207541526.1">
    <property type="nucleotide sequence ID" value="NZ_CP076371.1"/>
</dbReference>
<reference evidence="1" key="1">
    <citation type="submission" date="2021-03" db="EMBL/GenBank/DDBJ databases">
        <title>Plesiomonas shigelloides zfcc0051, isolated from zebrafish feces.</title>
        <authorList>
            <person name="Vanderhoek Z."/>
            <person name="Gaulke C."/>
        </authorList>
    </citation>
    <scope>NUCLEOTIDE SEQUENCE</scope>
    <source>
        <strain evidence="1">Zfcc0051</strain>
    </source>
</reference>
<dbReference type="EMBL" id="JAFNAA010000002">
    <property type="protein sequence ID" value="MBO1106966.1"/>
    <property type="molecule type" value="Genomic_DNA"/>
</dbReference>
<sequence length="145" mass="16770">MKPIAALMLLLALTGCKEKEKVLKVTLDQPTLTETQMQNVVSAWRKLKEMCPALASKDIVHVTGVLEDETTMPGWGAMYPQFKQYQWVGDILFQAEDGTRKQTYNLMFGYGQQPAILYKETQLTDLCQWQGKVERLNDQYWIYKQ</sequence>
<evidence type="ECO:0000313" key="2">
    <source>
        <dbReference type="Proteomes" id="UP000664658"/>
    </source>
</evidence>
<name>A0A8I1W4M5_PLESH</name>
<accession>A0A8I1W4M5</accession>
<protein>
    <recommendedName>
        <fullName evidence="3">Lipoprotein</fullName>
    </recommendedName>
</protein>
<comment type="caution">
    <text evidence="1">The sequence shown here is derived from an EMBL/GenBank/DDBJ whole genome shotgun (WGS) entry which is preliminary data.</text>
</comment>
<dbReference type="AlphaFoldDB" id="A0A8I1W4M5"/>
<gene>
    <name evidence="1" type="ORF">J2R62_01795</name>
</gene>